<dbReference type="CDD" id="cd09274">
    <property type="entry name" value="RNase_HI_RT_Ty3"/>
    <property type="match status" value="1"/>
</dbReference>
<evidence type="ECO:0000256" key="1">
    <source>
        <dbReference type="ARBA" id="ARBA00012493"/>
    </source>
</evidence>
<dbReference type="InterPro" id="IPR043502">
    <property type="entry name" value="DNA/RNA_pol_sf"/>
</dbReference>
<feature type="compositionally biased region" description="Low complexity" evidence="8">
    <location>
        <begin position="1"/>
        <end position="14"/>
    </location>
</feature>
<dbReference type="CDD" id="cd01647">
    <property type="entry name" value="RT_LTR"/>
    <property type="match status" value="1"/>
</dbReference>
<evidence type="ECO:0000256" key="3">
    <source>
        <dbReference type="ARBA" id="ARBA00022695"/>
    </source>
</evidence>
<feature type="domain" description="Reverse transcriptase RNase H-like" evidence="10">
    <location>
        <begin position="616"/>
        <end position="703"/>
    </location>
</feature>
<evidence type="ECO:0000313" key="12">
    <source>
        <dbReference type="EMBL" id="GEU31129.1"/>
    </source>
</evidence>
<evidence type="ECO:0000256" key="5">
    <source>
        <dbReference type="ARBA" id="ARBA00022759"/>
    </source>
</evidence>
<dbReference type="Pfam" id="PF17917">
    <property type="entry name" value="RT_RNaseH"/>
    <property type="match status" value="1"/>
</dbReference>
<dbReference type="Gene3D" id="3.30.70.270">
    <property type="match status" value="1"/>
</dbReference>
<dbReference type="GO" id="GO:0003964">
    <property type="term" value="F:RNA-directed DNA polymerase activity"/>
    <property type="evidence" value="ECO:0007669"/>
    <property type="project" value="UniProtKB-KW"/>
</dbReference>
<dbReference type="PANTHER" id="PTHR37984:SF5">
    <property type="entry name" value="PROTEIN NYNRIN-LIKE"/>
    <property type="match status" value="1"/>
</dbReference>
<organism evidence="12">
    <name type="scientific">Tanacetum cinerariifolium</name>
    <name type="common">Dalmatian daisy</name>
    <name type="synonym">Chrysanthemum cinerariifolium</name>
    <dbReference type="NCBI Taxonomy" id="118510"/>
    <lineage>
        <taxon>Eukaryota</taxon>
        <taxon>Viridiplantae</taxon>
        <taxon>Streptophyta</taxon>
        <taxon>Embryophyta</taxon>
        <taxon>Tracheophyta</taxon>
        <taxon>Spermatophyta</taxon>
        <taxon>Magnoliopsida</taxon>
        <taxon>eudicotyledons</taxon>
        <taxon>Gunneridae</taxon>
        <taxon>Pentapetalae</taxon>
        <taxon>asterids</taxon>
        <taxon>campanulids</taxon>
        <taxon>Asterales</taxon>
        <taxon>Asteraceae</taxon>
        <taxon>Asteroideae</taxon>
        <taxon>Anthemideae</taxon>
        <taxon>Anthemidinae</taxon>
        <taxon>Tanacetum</taxon>
    </lineage>
</organism>
<evidence type="ECO:0000256" key="6">
    <source>
        <dbReference type="ARBA" id="ARBA00022801"/>
    </source>
</evidence>
<dbReference type="Gene3D" id="3.10.10.10">
    <property type="entry name" value="HIV Type 1 Reverse Transcriptase, subunit A, domain 1"/>
    <property type="match status" value="1"/>
</dbReference>
<dbReference type="InterPro" id="IPR041588">
    <property type="entry name" value="Integrase_H2C2"/>
</dbReference>
<dbReference type="PANTHER" id="PTHR37984">
    <property type="entry name" value="PROTEIN CBG26694"/>
    <property type="match status" value="1"/>
</dbReference>
<dbReference type="InterPro" id="IPR050951">
    <property type="entry name" value="Retrovirus_Pol_polyprotein"/>
</dbReference>
<dbReference type="InterPro" id="IPR041373">
    <property type="entry name" value="RT_RNaseH"/>
</dbReference>
<dbReference type="CDD" id="cd00303">
    <property type="entry name" value="retropepsin_like"/>
    <property type="match status" value="1"/>
</dbReference>
<dbReference type="GO" id="GO:0003887">
    <property type="term" value="F:DNA-directed DNA polymerase activity"/>
    <property type="evidence" value="ECO:0007669"/>
    <property type="project" value="UniProtKB-KW"/>
</dbReference>
<protein>
    <recommendedName>
        <fullName evidence="1">RNA-directed DNA polymerase</fullName>
        <ecNumber evidence="1">2.7.7.49</ecNumber>
    </recommendedName>
</protein>
<evidence type="ECO:0000256" key="7">
    <source>
        <dbReference type="ARBA" id="ARBA00022918"/>
    </source>
</evidence>
<dbReference type="AlphaFoldDB" id="A0A6L2J279"/>
<comment type="caution">
    <text evidence="12">The sequence shown here is derived from an EMBL/GenBank/DDBJ whole genome shotgun (WGS) entry which is preliminary data.</text>
</comment>
<dbReference type="GO" id="GO:0016787">
    <property type="term" value="F:hydrolase activity"/>
    <property type="evidence" value="ECO:0007669"/>
    <property type="project" value="UniProtKB-KW"/>
</dbReference>
<feature type="domain" description="Reverse transcriptase" evidence="9">
    <location>
        <begin position="436"/>
        <end position="590"/>
    </location>
</feature>
<keyword evidence="6" id="KW-0378">Hydrolase</keyword>
<reference evidence="12" key="1">
    <citation type="journal article" date="2019" name="Sci. Rep.">
        <title>Draft genome of Tanacetum cinerariifolium, the natural source of mosquito coil.</title>
        <authorList>
            <person name="Yamashiro T."/>
            <person name="Shiraishi A."/>
            <person name="Satake H."/>
            <person name="Nakayama K."/>
        </authorList>
    </citation>
    <scope>NUCLEOTIDE SEQUENCE</scope>
</reference>
<feature type="domain" description="Integrase zinc-binding" evidence="11">
    <location>
        <begin position="776"/>
        <end position="827"/>
    </location>
</feature>
<evidence type="ECO:0000256" key="4">
    <source>
        <dbReference type="ARBA" id="ARBA00022722"/>
    </source>
</evidence>
<dbReference type="SUPFAM" id="SSF56672">
    <property type="entry name" value="DNA/RNA polymerases"/>
    <property type="match status" value="1"/>
</dbReference>
<dbReference type="Gene3D" id="2.40.70.10">
    <property type="entry name" value="Acid Proteases"/>
    <property type="match status" value="1"/>
</dbReference>
<dbReference type="InterPro" id="IPR043128">
    <property type="entry name" value="Rev_trsase/Diguanyl_cyclase"/>
</dbReference>
<dbReference type="GO" id="GO:0004519">
    <property type="term" value="F:endonuclease activity"/>
    <property type="evidence" value="ECO:0007669"/>
    <property type="project" value="UniProtKB-KW"/>
</dbReference>
<dbReference type="Pfam" id="PF17921">
    <property type="entry name" value="Integrase_H2C2"/>
    <property type="match status" value="1"/>
</dbReference>
<accession>A0A6L2J279</accession>
<keyword evidence="4" id="KW-0540">Nuclease</keyword>
<sequence>MNTASSSGTSSLPSNTVPNPWEDLKAITTRSGVTLVGPSVSPPSKEVDREPETITNQVLTESTNNVPPSVVQPSPASTSSTPISSPKTLDLLNNKERLFNLATTLVNKNCSAVILKKLPKKLGEPGKFLIPCDFPELDECLALADMGASINLMPLSIWRKFSLPELISRQMIIELVDRSTTRPAGIAEDIFVKVGKFHFLTDFVVVDYVFDPRVPLILRRPFLRTGRALIDVYGKELTLCVDDEAITFKFGQTSKYSYNDAESIKQIDVINVACEENVQETFLRTPDELSNLDDDYYDTEGDILYLEKLLNEDPSLNLPPVKTEDLKQVDTTMTKPSIEEPPELELKELPSHLEYAFLEGTDKLPDDFKPAVQHHRRVNPKIHEVIKKEVIKLLDAGLIYPITDSPWVSPVHCVPKKGGMTIVKNEDNKLIPTRLVTGWRVCIDYQKLNDATRKDHLLPFMDQMLERLAKNEFYCFFDGFSGYFQIPIDPQDQENTTFTCPYGTFTYQRMPFGLCDASGTFQRCMMAIFHDMIEKTIEVFMDDFLIFGDSFSSCLSHLDKMLQRCEDTNLVLNWEKCHFMVKKGIVIGHKISKSRIEVDRAKFDVISKLPHPTSIKGAVMGQRKTKHFQPIHYASKTMTDAQAHYTTTEKELLAVVYAFEKFRPYLVLSKTIVYTDHSALKYLLAKQDAKPRLLRWILLLQEFDVIIRDKKGVENLAADHLSRLVNPYQDELEKKEITETFPLETLDIISFCGDSRRPYLFKIYADQVIRRCVHGQEAADILTACHNGPTMGHHGANQKGFDSSFYWPIIYRDAHDLVTRCDACQRQGKISQRDEMPQNAIQVCEIFDV</sequence>
<dbReference type="EC" id="2.7.7.49" evidence="1"/>
<evidence type="ECO:0000259" key="10">
    <source>
        <dbReference type="Pfam" id="PF17917"/>
    </source>
</evidence>
<feature type="region of interest" description="Disordered" evidence="8">
    <location>
        <begin position="1"/>
        <end position="87"/>
    </location>
</feature>
<gene>
    <name evidence="12" type="ORF">Tci_003107</name>
</gene>
<keyword evidence="12" id="KW-0239">DNA-directed DNA polymerase</keyword>
<dbReference type="EMBL" id="BKCJ010000220">
    <property type="protein sequence ID" value="GEU31129.1"/>
    <property type="molecule type" value="Genomic_DNA"/>
</dbReference>
<dbReference type="InterPro" id="IPR000477">
    <property type="entry name" value="RT_dom"/>
</dbReference>
<feature type="compositionally biased region" description="Low complexity" evidence="8">
    <location>
        <begin position="62"/>
        <end position="86"/>
    </location>
</feature>
<keyword evidence="2" id="KW-0808">Transferase</keyword>
<proteinExistence type="predicted"/>
<dbReference type="InterPro" id="IPR021109">
    <property type="entry name" value="Peptidase_aspartic_dom_sf"/>
</dbReference>
<keyword evidence="3" id="KW-0548">Nucleotidyltransferase</keyword>
<evidence type="ECO:0000259" key="9">
    <source>
        <dbReference type="Pfam" id="PF00078"/>
    </source>
</evidence>
<keyword evidence="5" id="KW-0255">Endonuclease</keyword>
<keyword evidence="7" id="KW-0695">RNA-directed DNA polymerase</keyword>
<evidence type="ECO:0000259" key="11">
    <source>
        <dbReference type="Pfam" id="PF17921"/>
    </source>
</evidence>
<evidence type="ECO:0000256" key="8">
    <source>
        <dbReference type="SAM" id="MobiDB-lite"/>
    </source>
</evidence>
<evidence type="ECO:0000256" key="2">
    <source>
        <dbReference type="ARBA" id="ARBA00022679"/>
    </source>
</evidence>
<dbReference type="Pfam" id="PF00078">
    <property type="entry name" value="RVT_1"/>
    <property type="match status" value="1"/>
</dbReference>
<dbReference type="Gene3D" id="1.10.340.70">
    <property type="match status" value="1"/>
</dbReference>
<name>A0A6L2J279_TANCI</name>